<dbReference type="PANTHER" id="PTHR11241:SF0">
    <property type="entry name" value="DEOXYURIDINE 5'-TRIPHOSPHATE NUCLEOTIDOHYDROLASE"/>
    <property type="match status" value="1"/>
</dbReference>
<evidence type="ECO:0000256" key="5">
    <source>
        <dbReference type="RuleBase" id="RU367024"/>
    </source>
</evidence>
<comment type="function">
    <text evidence="5">Involved in nucleotide metabolism via production of dUMP, the immediate precursor of thymidine nucleotides, and decreases the intracellular concentration of dUTP so that uracil cannot be incorporated into DNA.</text>
</comment>
<keyword evidence="5" id="KW-0460">Magnesium</keyword>
<reference evidence="7" key="1">
    <citation type="submission" date="2025-08" db="UniProtKB">
        <authorList>
            <consortium name="Ensembl"/>
        </authorList>
    </citation>
    <scope>IDENTIFICATION</scope>
</reference>
<dbReference type="Ensembl" id="ENSECRT00000024542.1">
    <property type="protein sequence ID" value="ENSECRP00000024013.1"/>
    <property type="gene ID" value="ENSECRG00000016266.1"/>
</dbReference>
<evidence type="ECO:0000256" key="3">
    <source>
        <dbReference type="ARBA" id="ARBA00022801"/>
    </source>
</evidence>
<comment type="similarity">
    <text evidence="2 5">Belongs to the dUTPase family.</text>
</comment>
<dbReference type="GO" id="GO:0000287">
    <property type="term" value="F:magnesium ion binding"/>
    <property type="evidence" value="ECO:0007669"/>
    <property type="project" value="UniProtKB-UniRule"/>
</dbReference>
<dbReference type="CDD" id="cd07557">
    <property type="entry name" value="trimeric_dUTPase"/>
    <property type="match status" value="1"/>
</dbReference>
<accession>A0A8C4SZG7</accession>
<keyword evidence="5" id="KW-0479">Metal-binding</keyword>
<evidence type="ECO:0000256" key="1">
    <source>
        <dbReference type="ARBA" id="ARBA00005142"/>
    </source>
</evidence>
<dbReference type="Gene3D" id="2.70.40.10">
    <property type="match status" value="1"/>
</dbReference>
<protein>
    <recommendedName>
        <fullName evidence="5">Deoxyuridine 5'-triphosphate nucleotidohydrolase</fullName>
        <shortName evidence="5">dUTPase</shortName>
        <ecNumber evidence="5">3.6.1.23</ecNumber>
    </recommendedName>
    <alternativeName>
        <fullName evidence="5">dUTP pyrophosphatase</fullName>
    </alternativeName>
</protein>
<dbReference type="EC" id="3.6.1.23" evidence="5"/>
<dbReference type="PANTHER" id="PTHR11241">
    <property type="entry name" value="DEOXYURIDINE 5'-TRIPHOSPHATE NUCLEOTIDOHYDROLASE"/>
    <property type="match status" value="1"/>
</dbReference>
<dbReference type="GeneTree" id="ENSGT00390000018390"/>
<proteinExistence type="inferred from homology"/>
<evidence type="ECO:0000313" key="8">
    <source>
        <dbReference type="Proteomes" id="UP000694620"/>
    </source>
</evidence>
<evidence type="ECO:0000256" key="2">
    <source>
        <dbReference type="ARBA" id="ARBA00006581"/>
    </source>
</evidence>
<dbReference type="InterPro" id="IPR033704">
    <property type="entry name" value="dUTPase_trimeric"/>
</dbReference>
<organism evidence="7 8">
    <name type="scientific">Erpetoichthys calabaricus</name>
    <name type="common">Rope fish</name>
    <name type="synonym">Calamoichthys calabaricus</name>
    <dbReference type="NCBI Taxonomy" id="27687"/>
    <lineage>
        <taxon>Eukaryota</taxon>
        <taxon>Metazoa</taxon>
        <taxon>Chordata</taxon>
        <taxon>Craniata</taxon>
        <taxon>Vertebrata</taxon>
        <taxon>Euteleostomi</taxon>
        <taxon>Actinopterygii</taxon>
        <taxon>Polypteriformes</taxon>
        <taxon>Polypteridae</taxon>
        <taxon>Erpetoichthys</taxon>
    </lineage>
</organism>
<dbReference type="SUPFAM" id="SSF51283">
    <property type="entry name" value="dUTPase-like"/>
    <property type="match status" value="1"/>
</dbReference>
<dbReference type="NCBIfam" id="TIGR00576">
    <property type="entry name" value="dut"/>
    <property type="match status" value="1"/>
</dbReference>
<dbReference type="InterPro" id="IPR036157">
    <property type="entry name" value="dUTPase-like_sf"/>
</dbReference>
<dbReference type="GO" id="GO:0004170">
    <property type="term" value="F:dUTP diphosphatase activity"/>
    <property type="evidence" value="ECO:0007669"/>
    <property type="project" value="UniProtKB-UniRule"/>
</dbReference>
<dbReference type="GO" id="GO:0006226">
    <property type="term" value="P:dUMP biosynthetic process"/>
    <property type="evidence" value="ECO:0007669"/>
    <property type="project" value="UniProtKB-UniRule"/>
</dbReference>
<sequence length="196" mass="21237">MNKQINKSLNPAACRQNTMWLLSAIACSASCIPIDVRQGLELKKFPVEFSQRADLEGNIQCNTLSEFVIVAERALEGAAGFDLGIADERIILAEGEAIVWTDICLTVPSGCYGWITPRSGLAAKWFLNVGAGVIDRDYWGNVGVLLFNFSKKDNVLKRGDRVPQLICERIMVPPVVLCDALDNSVSGEGGFGSTGL</sequence>
<feature type="domain" description="dUTPase-like" evidence="6">
    <location>
        <begin position="71"/>
        <end position="195"/>
    </location>
</feature>
<keyword evidence="3 5" id="KW-0378">Hydrolase</keyword>
<dbReference type="PROSITE" id="PS51257">
    <property type="entry name" value="PROKAR_LIPOPROTEIN"/>
    <property type="match status" value="1"/>
</dbReference>
<keyword evidence="8" id="KW-1185">Reference proteome</keyword>
<dbReference type="GO" id="GO:0046081">
    <property type="term" value="P:dUTP catabolic process"/>
    <property type="evidence" value="ECO:0007669"/>
    <property type="project" value="UniProtKB-UniRule"/>
</dbReference>
<dbReference type="UniPathway" id="UPA00610">
    <property type="reaction ID" value="UER00666"/>
</dbReference>
<evidence type="ECO:0000259" key="6">
    <source>
        <dbReference type="Pfam" id="PF00692"/>
    </source>
</evidence>
<dbReference type="AlphaFoldDB" id="A0A8C4SZG7"/>
<comment type="pathway">
    <text evidence="1 5">Pyrimidine metabolism; dUMP biosynthesis; dUMP from dCTP (dUTP route): step 2/2.</text>
</comment>
<evidence type="ECO:0000313" key="7">
    <source>
        <dbReference type="Ensembl" id="ENSECRP00000024013.1"/>
    </source>
</evidence>
<reference evidence="7" key="2">
    <citation type="submission" date="2025-09" db="UniProtKB">
        <authorList>
            <consortium name="Ensembl"/>
        </authorList>
    </citation>
    <scope>IDENTIFICATION</scope>
</reference>
<dbReference type="InterPro" id="IPR029054">
    <property type="entry name" value="dUTPase-like"/>
</dbReference>
<dbReference type="InterPro" id="IPR008181">
    <property type="entry name" value="dUTPase"/>
</dbReference>
<comment type="catalytic activity">
    <reaction evidence="5">
        <text>dUTP + H2O = dUMP + diphosphate + H(+)</text>
        <dbReference type="Rhea" id="RHEA:10248"/>
        <dbReference type="ChEBI" id="CHEBI:15377"/>
        <dbReference type="ChEBI" id="CHEBI:15378"/>
        <dbReference type="ChEBI" id="CHEBI:33019"/>
        <dbReference type="ChEBI" id="CHEBI:61555"/>
        <dbReference type="ChEBI" id="CHEBI:246422"/>
        <dbReference type="EC" id="3.6.1.23"/>
    </reaction>
</comment>
<evidence type="ECO:0000256" key="4">
    <source>
        <dbReference type="ARBA" id="ARBA00023080"/>
    </source>
</evidence>
<dbReference type="Pfam" id="PF00692">
    <property type="entry name" value="dUTPase"/>
    <property type="match status" value="1"/>
</dbReference>
<name>A0A8C4SZG7_ERPCA</name>
<keyword evidence="4 5" id="KW-0546">Nucleotide metabolism</keyword>
<comment type="cofactor">
    <cofactor evidence="5">
        <name>Mg(2+)</name>
        <dbReference type="ChEBI" id="CHEBI:18420"/>
    </cofactor>
</comment>
<dbReference type="Proteomes" id="UP000694620">
    <property type="component" value="Unassembled WGS sequence"/>
</dbReference>